<protein>
    <submittedName>
        <fullName evidence="1">Uncharacterized protein</fullName>
    </submittedName>
</protein>
<evidence type="ECO:0000313" key="1">
    <source>
        <dbReference type="EMBL" id="MDG5482688.1"/>
    </source>
</evidence>
<sequence length="60" mass="6434">MGRGLDGLANRLETALSHRWNRAEAGYASGGVGIELRLAHQRAAPTSNVFDISNGLVVMR</sequence>
<comment type="caution">
    <text evidence="1">The sequence shown here is derived from an EMBL/GenBank/DDBJ whole genome shotgun (WGS) entry which is preliminary data.</text>
</comment>
<proteinExistence type="predicted"/>
<gene>
    <name evidence="1" type="ORF">MNO81_07745</name>
</gene>
<name>A0ABT6GMP5_MYCGU</name>
<dbReference type="EMBL" id="JAKZMO010000005">
    <property type="protein sequence ID" value="MDG5482688.1"/>
    <property type="molecule type" value="Genomic_DNA"/>
</dbReference>
<dbReference type="Proteomes" id="UP001154266">
    <property type="component" value="Unassembled WGS sequence"/>
</dbReference>
<keyword evidence="2" id="KW-1185">Reference proteome</keyword>
<reference evidence="1" key="1">
    <citation type="journal article" date="2023" name="Environ. Microbiol.">
        <title>The 2-methylpropene degradation pathway in Mycobacteriaceae family strains.</title>
        <authorList>
            <person name="Helbich S."/>
            <person name="Barrantes I."/>
            <person name="Dos Anjos Borges L.G."/>
            <person name="Pieper D.H."/>
            <person name="Vainshtein Y."/>
            <person name="Sohn K."/>
            <person name="Engesser K.H."/>
        </authorList>
    </citation>
    <scope>NUCLEOTIDE SEQUENCE</scope>
    <source>
        <strain evidence="1">IBE100</strain>
    </source>
</reference>
<organism evidence="1 2">
    <name type="scientific">Mycolicibacterium gadium</name>
    <name type="common">Mycobacterium gadium</name>
    <dbReference type="NCBI Taxonomy" id="1794"/>
    <lineage>
        <taxon>Bacteria</taxon>
        <taxon>Bacillati</taxon>
        <taxon>Actinomycetota</taxon>
        <taxon>Actinomycetes</taxon>
        <taxon>Mycobacteriales</taxon>
        <taxon>Mycobacteriaceae</taxon>
        <taxon>Mycolicibacterium</taxon>
    </lineage>
</organism>
<dbReference type="RefSeq" id="WP_278220626.1">
    <property type="nucleotide sequence ID" value="NZ_JAKZMO010000005.1"/>
</dbReference>
<accession>A0ABT6GMP5</accession>
<evidence type="ECO:0000313" key="2">
    <source>
        <dbReference type="Proteomes" id="UP001154266"/>
    </source>
</evidence>